<evidence type="ECO:0000313" key="1">
    <source>
        <dbReference type="EMBL" id="GBG67304.1"/>
    </source>
</evidence>
<reference evidence="1 2" key="1">
    <citation type="journal article" date="2018" name="Cell">
        <title>The Chara Genome: Secondary Complexity and Implications for Plant Terrestrialization.</title>
        <authorList>
            <person name="Nishiyama T."/>
            <person name="Sakayama H."/>
            <person name="Vries J.D."/>
            <person name="Buschmann H."/>
            <person name="Saint-Marcoux D."/>
            <person name="Ullrich K.K."/>
            <person name="Haas F.B."/>
            <person name="Vanderstraeten L."/>
            <person name="Becker D."/>
            <person name="Lang D."/>
            <person name="Vosolsobe S."/>
            <person name="Rombauts S."/>
            <person name="Wilhelmsson P.K.I."/>
            <person name="Janitza P."/>
            <person name="Kern R."/>
            <person name="Heyl A."/>
            <person name="Rumpler F."/>
            <person name="Villalobos L.I.A.C."/>
            <person name="Clay J.M."/>
            <person name="Skokan R."/>
            <person name="Toyoda A."/>
            <person name="Suzuki Y."/>
            <person name="Kagoshima H."/>
            <person name="Schijlen E."/>
            <person name="Tajeshwar N."/>
            <person name="Catarino B."/>
            <person name="Hetherington A.J."/>
            <person name="Saltykova A."/>
            <person name="Bonnot C."/>
            <person name="Breuninger H."/>
            <person name="Symeonidi A."/>
            <person name="Radhakrishnan G.V."/>
            <person name="Van Nieuwerburgh F."/>
            <person name="Deforce D."/>
            <person name="Chang C."/>
            <person name="Karol K.G."/>
            <person name="Hedrich R."/>
            <person name="Ulvskov P."/>
            <person name="Glockner G."/>
            <person name="Delwiche C.F."/>
            <person name="Petrasek J."/>
            <person name="Van de Peer Y."/>
            <person name="Friml J."/>
            <person name="Beilby M."/>
            <person name="Dolan L."/>
            <person name="Kohara Y."/>
            <person name="Sugano S."/>
            <person name="Fujiyama A."/>
            <person name="Delaux P.-M."/>
            <person name="Quint M."/>
            <person name="TheiBen G."/>
            <person name="Hagemann M."/>
            <person name="Harholt J."/>
            <person name="Dunand C."/>
            <person name="Zachgo S."/>
            <person name="Langdale J."/>
            <person name="Maumus F."/>
            <person name="Straeten D.V.D."/>
            <person name="Gould S.B."/>
            <person name="Rensing S.A."/>
        </authorList>
    </citation>
    <scope>NUCLEOTIDE SEQUENCE [LARGE SCALE GENOMIC DNA]</scope>
    <source>
        <strain evidence="1 2">S276</strain>
    </source>
</reference>
<dbReference type="AlphaFoldDB" id="A0A388KB65"/>
<name>A0A388KB65_CHABU</name>
<comment type="caution">
    <text evidence="1">The sequence shown here is derived from an EMBL/GenBank/DDBJ whole genome shotgun (WGS) entry which is preliminary data.</text>
</comment>
<organism evidence="1 2">
    <name type="scientific">Chara braunii</name>
    <name type="common">Braun's stonewort</name>
    <dbReference type="NCBI Taxonomy" id="69332"/>
    <lineage>
        <taxon>Eukaryota</taxon>
        <taxon>Viridiplantae</taxon>
        <taxon>Streptophyta</taxon>
        <taxon>Charophyceae</taxon>
        <taxon>Charales</taxon>
        <taxon>Characeae</taxon>
        <taxon>Chara</taxon>
    </lineage>
</organism>
<protein>
    <submittedName>
        <fullName evidence="1">Uncharacterized protein</fullName>
    </submittedName>
</protein>
<evidence type="ECO:0000313" key="2">
    <source>
        <dbReference type="Proteomes" id="UP000265515"/>
    </source>
</evidence>
<dbReference type="EMBL" id="BFEA01000086">
    <property type="protein sequence ID" value="GBG67304.1"/>
    <property type="molecule type" value="Genomic_DNA"/>
</dbReference>
<keyword evidence="2" id="KW-1185">Reference proteome</keyword>
<gene>
    <name evidence="1" type="ORF">CBR_g443</name>
</gene>
<dbReference type="Proteomes" id="UP000265515">
    <property type="component" value="Unassembled WGS sequence"/>
</dbReference>
<accession>A0A388KB65</accession>
<sequence length="487" mass="55120">MFPQILVSCDAQDKQFDPIEGGCMITLPSGRVAWKRGRPERKEYVHVSYTSRLMEAVPFKRLVINDLKTVIGEKIVDWLDDVVIGWRYCDPIGAKLCKSGQVFKKFKFVKWEASYLPECCQCGVGRHAEFLNPAAIRLLPADGCLHVITSDMGITNNGQLQLMLNAGLNHIPMKALNGSFALEEVEQVVDCILATNRCDMELSMEEERKVKKVVMKSAEKGLKEYRTSHRHITEEPFNNIAVRSEVEWLTKRFLVCPTDKAPHTPTFVRVNFIRRLALARVSRPDFVQLLEQPSTVAAQLKEVATAIAPIGVTIEKMPLPHLMVVYKGHKESFKWITNTAGTMLSEVANVCACLRKFMSHDVQALCASKSDAIFNEHGVGPNYWWPIASVGEFMANLPRHVYSVFTGDITRCFETIPTDNSQDGLISAIKFFVQSAMEWRRARTTRDAIAIMIAANDSLHLYWVDSMQNRDHEQLYFDEEGIVKACE</sequence>
<dbReference type="Gramene" id="GBG67304">
    <property type="protein sequence ID" value="GBG67304"/>
    <property type="gene ID" value="CBR_g443"/>
</dbReference>
<proteinExistence type="predicted"/>